<dbReference type="RefSeq" id="XP_045965113.1">
    <property type="nucleotide sequence ID" value="XM_046109386.1"/>
</dbReference>
<evidence type="ECO:0000256" key="1">
    <source>
        <dbReference type="SAM" id="MobiDB-lite"/>
    </source>
</evidence>
<dbReference type="AlphaFoldDB" id="A0A9P8UZC7"/>
<proteinExistence type="predicted"/>
<name>A0A9P8UZC7_9PEZI</name>
<feature type="region of interest" description="Disordered" evidence="1">
    <location>
        <begin position="1"/>
        <end position="46"/>
    </location>
</feature>
<dbReference type="OrthoDB" id="5215647at2759"/>
<dbReference type="EMBL" id="JAGPXC010000001">
    <property type="protein sequence ID" value="KAH6660982.1"/>
    <property type="molecule type" value="Genomic_DNA"/>
</dbReference>
<comment type="caution">
    <text evidence="2">The sequence shown here is derived from an EMBL/GenBank/DDBJ whole genome shotgun (WGS) entry which is preliminary data.</text>
</comment>
<sequence length="245" mass="28044">MSTTGTVKPITMTDPGPVPMPVQYQQPVAPTPSFPGPPSYDPRLLNQQSFPQSISTQTTHGLKAARTATEYSLREFVMLQQRRRYDDPAAENRLRMQKDVALADLKTLRNEVATLLKASESHRWGRWALGGFFAILIPAVRKIFRRPSDDNETSNDTEYAFRRSKTLISRTWTLIKNNGALASVAMFALSVLYVFQAEVSLRVARTVSKRLKRLIQRIEIGNEALDERDMDLFKGWRWRVLMWKS</sequence>
<dbReference type="GeneID" id="70138277"/>
<organism evidence="2 3">
    <name type="scientific">Truncatella angustata</name>
    <dbReference type="NCBI Taxonomy" id="152316"/>
    <lineage>
        <taxon>Eukaryota</taxon>
        <taxon>Fungi</taxon>
        <taxon>Dikarya</taxon>
        <taxon>Ascomycota</taxon>
        <taxon>Pezizomycotina</taxon>
        <taxon>Sordariomycetes</taxon>
        <taxon>Xylariomycetidae</taxon>
        <taxon>Amphisphaeriales</taxon>
        <taxon>Sporocadaceae</taxon>
        <taxon>Truncatella</taxon>
    </lineage>
</organism>
<reference evidence="2" key="1">
    <citation type="journal article" date="2021" name="Nat. Commun.">
        <title>Genetic determinants of endophytism in the Arabidopsis root mycobiome.</title>
        <authorList>
            <person name="Mesny F."/>
            <person name="Miyauchi S."/>
            <person name="Thiergart T."/>
            <person name="Pickel B."/>
            <person name="Atanasova L."/>
            <person name="Karlsson M."/>
            <person name="Huettel B."/>
            <person name="Barry K.W."/>
            <person name="Haridas S."/>
            <person name="Chen C."/>
            <person name="Bauer D."/>
            <person name="Andreopoulos W."/>
            <person name="Pangilinan J."/>
            <person name="LaButti K."/>
            <person name="Riley R."/>
            <person name="Lipzen A."/>
            <person name="Clum A."/>
            <person name="Drula E."/>
            <person name="Henrissat B."/>
            <person name="Kohler A."/>
            <person name="Grigoriev I.V."/>
            <person name="Martin F.M."/>
            <person name="Hacquard S."/>
        </authorList>
    </citation>
    <scope>NUCLEOTIDE SEQUENCE</scope>
    <source>
        <strain evidence="2">MPI-SDFR-AT-0073</strain>
    </source>
</reference>
<gene>
    <name evidence="2" type="ORF">BKA67DRAFT_71860</name>
</gene>
<dbReference type="Proteomes" id="UP000758603">
    <property type="component" value="Unassembled WGS sequence"/>
</dbReference>
<evidence type="ECO:0000313" key="3">
    <source>
        <dbReference type="Proteomes" id="UP000758603"/>
    </source>
</evidence>
<protein>
    <submittedName>
        <fullName evidence="2">Uncharacterized protein</fullName>
    </submittedName>
</protein>
<accession>A0A9P8UZC7</accession>
<feature type="compositionally biased region" description="Pro residues" evidence="1">
    <location>
        <begin position="29"/>
        <end position="40"/>
    </location>
</feature>
<evidence type="ECO:0000313" key="2">
    <source>
        <dbReference type="EMBL" id="KAH6660982.1"/>
    </source>
</evidence>
<keyword evidence="3" id="KW-1185">Reference proteome</keyword>